<comment type="caution">
    <text evidence="1">The sequence shown here is derived from an EMBL/GenBank/DDBJ whole genome shotgun (WGS) entry which is preliminary data.</text>
</comment>
<organism evidence="1 2">
    <name type="scientific">Racocetra persica</name>
    <dbReference type="NCBI Taxonomy" id="160502"/>
    <lineage>
        <taxon>Eukaryota</taxon>
        <taxon>Fungi</taxon>
        <taxon>Fungi incertae sedis</taxon>
        <taxon>Mucoromycota</taxon>
        <taxon>Glomeromycotina</taxon>
        <taxon>Glomeromycetes</taxon>
        <taxon>Diversisporales</taxon>
        <taxon>Gigasporaceae</taxon>
        <taxon>Racocetra</taxon>
    </lineage>
</organism>
<dbReference type="EMBL" id="CAJVQC010050554">
    <property type="protein sequence ID" value="CAG8789209.1"/>
    <property type="molecule type" value="Genomic_DNA"/>
</dbReference>
<proteinExistence type="predicted"/>
<evidence type="ECO:0000313" key="2">
    <source>
        <dbReference type="Proteomes" id="UP000789920"/>
    </source>
</evidence>
<evidence type="ECO:0000313" key="1">
    <source>
        <dbReference type="EMBL" id="CAG8789209.1"/>
    </source>
</evidence>
<keyword evidence="2" id="KW-1185">Reference proteome</keyword>
<accession>A0ACA9RDG5</accession>
<gene>
    <name evidence="1" type="ORF">RPERSI_LOCUS18848</name>
</gene>
<reference evidence="1" key="1">
    <citation type="submission" date="2021-06" db="EMBL/GenBank/DDBJ databases">
        <authorList>
            <person name="Kallberg Y."/>
            <person name="Tangrot J."/>
            <person name="Rosling A."/>
        </authorList>
    </citation>
    <scope>NUCLEOTIDE SEQUENCE</scope>
    <source>
        <strain evidence="1">MA461A</strain>
    </source>
</reference>
<sequence length="73" mass="8074">MPLPRSRKDIGLGKAIIRDRFKGNSRPKDGDTVLHTTDLDDGAKWTKLQSVTQQSDLDEFLTTAQLAGTQFTA</sequence>
<dbReference type="Proteomes" id="UP000789920">
    <property type="component" value="Unassembled WGS sequence"/>
</dbReference>
<name>A0ACA9RDG5_9GLOM</name>
<feature type="non-terminal residue" evidence="1">
    <location>
        <position position="73"/>
    </location>
</feature>
<protein>
    <submittedName>
        <fullName evidence="1">32418_t:CDS:1</fullName>
    </submittedName>
</protein>